<evidence type="ECO:0000313" key="2">
    <source>
        <dbReference type="EMBL" id="EMR12585.1"/>
    </source>
</evidence>
<keyword evidence="3" id="KW-1185">Reference proteome</keyword>
<dbReference type="Pfam" id="PF11086">
    <property type="entry name" value="DUF2878"/>
    <property type="match status" value="1"/>
</dbReference>
<protein>
    <recommendedName>
        <fullName evidence="4">DUF2878 domain-containing protein</fullName>
    </recommendedName>
</protein>
<evidence type="ECO:0000313" key="3">
    <source>
        <dbReference type="Proteomes" id="UP000012019"/>
    </source>
</evidence>
<keyword evidence="1" id="KW-1133">Transmembrane helix</keyword>
<comment type="caution">
    <text evidence="2">The sequence shown here is derived from an EMBL/GenBank/DDBJ whole genome shotgun (WGS) entry which is preliminary data.</text>
</comment>
<dbReference type="RefSeq" id="WP_009726878.1">
    <property type="nucleotide sequence ID" value="NZ_APHR01000051.1"/>
</dbReference>
<dbReference type="OrthoDB" id="21939at2"/>
<name>M7PFA2_9GAMM</name>
<reference evidence="2 3" key="1">
    <citation type="journal article" date="2013" name="Genome Announc.">
        <title>Draft Genome Sequence of Methylophaga lonarensis MPLT, a Haloalkaliphilic (Non-Methane-Utilizing) Methylotroph.</title>
        <authorList>
            <person name="Shetty S.A."/>
            <person name="Marathe N.P."/>
            <person name="Munot H."/>
            <person name="Antony C.P."/>
            <person name="Dhotre D.P."/>
            <person name="Murrell J.C."/>
            <person name="Shouche Y.S."/>
        </authorList>
    </citation>
    <scope>NUCLEOTIDE SEQUENCE [LARGE SCALE GENOMIC DNA]</scope>
    <source>
        <strain evidence="2 3">MPL</strain>
    </source>
</reference>
<feature type="transmembrane region" description="Helical" evidence="1">
    <location>
        <begin position="87"/>
        <end position="104"/>
    </location>
</feature>
<organism evidence="2 3">
    <name type="scientific">Methylophaga lonarensis MPL</name>
    <dbReference type="NCBI Taxonomy" id="1286106"/>
    <lineage>
        <taxon>Bacteria</taxon>
        <taxon>Pseudomonadati</taxon>
        <taxon>Pseudomonadota</taxon>
        <taxon>Gammaproteobacteria</taxon>
        <taxon>Thiotrichales</taxon>
        <taxon>Piscirickettsiaceae</taxon>
        <taxon>Methylophaga</taxon>
    </lineage>
</organism>
<feature type="transmembrane region" description="Helical" evidence="1">
    <location>
        <begin position="111"/>
        <end position="129"/>
    </location>
</feature>
<evidence type="ECO:0008006" key="4">
    <source>
        <dbReference type="Google" id="ProtNLM"/>
    </source>
</evidence>
<dbReference type="Proteomes" id="UP000012019">
    <property type="component" value="Unassembled WGS sequence"/>
</dbReference>
<evidence type="ECO:0000256" key="1">
    <source>
        <dbReference type="SAM" id="Phobius"/>
    </source>
</evidence>
<dbReference type="PATRIC" id="fig|1286106.3.peg.1915"/>
<dbReference type="EMBL" id="APHR01000051">
    <property type="protein sequence ID" value="EMR12585.1"/>
    <property type="molecule type" value="Genomic_DNA"/>
</dbReference>
<keyword evidence="1" id="KW-0472">Membrane</keyword>
<feature type="transmembrane region" description="Helical" evidence="1">
    <location>
        <begin position="141"/>
        <end position="162"/>
    </location>
</feature>
<accession>M7PFA2</accession>
<dbReference type="InterPro" id="IPR021306">
    <property type="entry name" value="DUF2878"/>
</dbReference>
<feature type="transmembrane region" description="Helical" evidence="1">
    <location>
        <begin position="30"/>
        <end position="46"/>
    </location>
</feature>
<sequence>MSKLVNFVLFQIGWLVCVIAGSLPDSRIAVLYSSVFLLIHFWYSNSRRTDFRLVITALLVGLVLDSFWPAMGWLVFNEQLAEQTAPVWILCLWVNFALVLNHSLGWMQTKLGMAAAFSAIGGPLSYFAGERFGALVWLDTPALLAGLAIAWALVVPGLLLLARIWHQQEKEQQNAVA</sequence>
<keyword evidence="1" id="KW-0812">Transmembrane</keyword>
<dbReference type="STRING" id="1286106.MPL1_09542"/>
<proteinExistence type="predicted"/>
<dbReference type="AlphaFoldDB" id="M7PFA2"/>
<feature type="transmembrane region" description="Helical" evidence="1">
    <location>
        <begin position="53"/>
        <end position="75"/>
    </location>
</feature>
<gene>
    <name evidence="2" type="ORF">MPL1_09542</name>
</gene>